<dbReference type="Proteomes" id="UP000199558">
    <property type="component" value="Unassembled WGS sequence"/>
</dbReference>
<dbReference type="AlphaFoldDB" id="A0A1A9B4W4"/>
<dbReference type="RefSeq" id="WP_091568921.1">
    <property type="nucleotide sequence ID" value="NZ_FLRH01000003.1"/>
</dbReference>
<feature type="region of interest" description="Disordered" evidence="1">
    <location>
        <begin position="307"/>
        <end position="333"/>
    </location>
</feature>
<reference evidence="3" key="1">
    <citation type="submission" date="2016-06" db="EMBL/GenBank/DDBJ databases">
        <authorList>
            <person name="Varghese N."/>
            <person name="Submissions Spin"/>
        </authorList>
    </citation>
    <scope>NUCLEOTIDE SEQUENCE [LARGE SCALE GENOMIC DNA]</scope>
    <source>
        <strain evidence="3">DSM 45794</strain>
    </source>
</reference>
<gene>
    <name evidence="2" type="ORF">GA0070622_0915</name>
</gene>
<dbReference type="EMBL" id="FLRH01000003">
    <property type="protein sequence ID" value="SBT63947.1"/>
    <property type="molecule type" value="Genomic_DNA"/>
</dbReference>
<evidence type="ECO:0000256" key="1">
    <source>
        <dbReference type="SAM" id="MobiDB-lite"/>
    </source>
</evidence>
<keyword evidence="3" id="KW-1185">Reference proteome</keyword>
<dbReference type="OrthoDB" id="3349669at2"/>
<sequence>MTANSTTGADVDLKRGRESPQWTDVHDWVALSGVSPGAIALYVVLRMHVNRSRDDDMVMTSTLTLAVLMGMSRGDKIKGYLDELVTLGAVDVDRSGLHRRNTYTVHQLPPPGYTGKTTLKAWYEEHRALIALKRADEKAKRDARRAKAKAKGQVSPVTPDSGEQADEPVTPDRGEHVTPDSGEPVTPISGREPKEVEPDEVEPPTPPSGSSATGQEKEETPSADQPQPRSVEDDLAAELIAARPDWSPRVLRQVLADNAVQERSWTLVAAAFRSAATDPKTKTPRRLLHEACPHWHRAAHQLGLLPDTNRTATPAPTATPAAQAVPVDDGRPVVGHTPAAQFAATSRRGRALVEAALTLTHRTGE</sequence>
<protein>
    <submittedName>
        <fullName evidence="2">Uncharacterized protein</fullName>
    </submittedName>
</protein>
<feature type="region of interest" description="Disordered" evidence="1">
    <location>
        <begin position="136"/>
        <end position="230"/>
    </location>
</feature>
<evidence type="ECO:0000313" key="2">
    <source>
        <dbReference type="EMBL" id="SBT63947.1"/>
    </source>
</evidence>
<dbReference type="STRING" id="946078.GA0070622_0915"/>
<organism evidence="2 3">
    <name type="scientific">Micromonospora sediminicola</name>
    <dbReference type="NCBI Taxonomy" id="946078"/>
    <lineage>
        <taxon>Bacteria</taxon>
        <taxon>Bacillati</taxon>
        <taxon>Actinomycetota</taxon>
        <taxon>Actinomycetes</taxon>
        <taxon>Micromonosporales</taxon>
        <taxon>Micromonosporaceae</taxon>
        <taxon>Micromonospora</taxon>
    </lineage>
</organism>
<accession>A0A1A9B4W4</accession>
<feature type="compositionally biased region" description="Basic residues" evidence="1">
    <location>
        <begin position="141"/>
        <end position="150"/>
    </location>
</feature>
<evidence type="ECO:0000313" key="3">
    <source>
        <dbReference type="Proteomes" id="UP000199558"/>
    </source>
</evidence>
<proteinExistence type="predicted"/>
<feature type="compositionally biased region" description="Low complexity" evidence="1">
    <location>
        <begin position="311"/>
        <end position="327"/>
    </location>
</feature>
<name>A0A1A9B4W4_9ACTN</name>